<gene>
    <name evidence="1" type="ORF">PACILC2_43430</name>
</gene>
<dbReference type="EMBL" id="BOVJ01000149">
    <property type="protein sequence ID" value="GIQ65775.1"/>
    <property type="molecule type" value="Genomic_DNA"/>
</dbReference>
<accession>A0ABQ4NC27</accession>
<proteinExistence type="predicted"/>
<protein>
    <submittedName>
        <fullName evidence="1">Membrane protein</fullName>
    </submittedName>
</protein>
<dbReference type="RefSeq" id="WP_213530283.1">
    <property type="nucleotide sequence ID" value="NZ_BOVJ01000149.1"/>
</dbReference>
<dbReference type="Gene3D" id="3.20.20.370">
    <property type="entry name" value="Glycoside hydrolase/deacetylase"/>
    <property type="match status" value="1"/>
</dbReference>
<name>A0ABQ4NC27_9BACL</name>
<organism evidence="1 2">
    <name type="scientific">Paenibacillus cisolokensis</name>
    <dbReference type="NCBI Taxonomy" id="1658519"/>
    <lineage>
        <taxon>Bacteria</taxon>
        <taxon>Bacillati</taxon>
        <taxon>Bacillota</taxon>
        <taxon>Bacilli</taxon>
        <taxon>Bacillales</taxon>
        <taxon>Paenibacillaceae</taxon>
        <taxon>Paenibacillus</taxon>
    </lineage>
</organism>
<dbReference type="Proteomes" id="UP000680304">
    <property type="component" value="Unassembled WGS sequence"/>
</dbReference>
<evidence type="ECO:0000313" key="1">
    <source>
        <dbReference type="EMBL" id="GIQ65775.1"/>
    </source>
</evidence>
<reference evidence="1 2" key="1">
    <citation type="submission" date="2021-04" db="EMBL/GenBank/DDBJ databases">
        <title>Draft genome sequence of Paenibacillus cisolokensis, LC2-13A.</title>
        <authorList>
            <person name="Uke A."/>
            <person name="Chhe C."/>
            <person name="Baramee S."/>
            <person name="Kosugi A."/>
        </authorList>
    </citation>
    <scope>NUCLEOTIDE SEQUENCE [LARGE SCALE GENOMIC DNA]</scope>
    <source>
        <strain evidence="1 2">LC2-13A</strain>
    </source>
</reference>
<dbReference type="CDD" id="cd10924">
    <property type="entry name" value="CE4_COG4878"/>
    <property type="match status" value="1"/>
</dbReference>
<dbReference type="SUPFAM" id="SSF88713">
    <property type="entry name" value="Glycoside hydrolase/deacetylase"/>
    <property type="match status" value="1"/>
</dbReference>
<sequence>MRQGRLDFAPCAAVIVATENLELLGDPEALGAYAEAGGYVLLAVRPELNHAFYRLYRKMGMIAAEDMKDTQGIELTENVLIGERGLRLHEPFVVNSSIIVELDAKSRVLARSAEGIPLLWEFPFGQGKFMVVNGTLLTEKFNRGLFAGALSMLEPDFIYPIFNSKLFYIDDFPAPIRNGRDEAIYREYRRDIPAFYKEIWWPDMLKAAKRYDVDYTAVFIESYDDRVEPPFGSPSDADRKNLFAFGRELIKSGGELGLHGYNHQSLVFREEVADAYGYVPWPDVDNMAEAVEEAVRFVGETFPDYRMIVYVPPSNVLDPEGREALKKGWSDMAVISSLYGEDASGLAYVQEFEIAEDRILEMPRLTSGYTENAFDRWMMANALTTHGFFSHFIHPDDLFDGQRGGNRSWEQLYREFSAMLRRLDRTYPWLRPMTASQAAVEMEGVLASRADFTREGRTLRGKIEPFRRDQFFILRTARSIERLDGCRAQKIDDGVYLVAAAKADFEITLGD</sequence>
<comment type="caution">
    <text evidence="1">The sequence shown here is derived from an EMBL/GenBank/DDBJ whole genome shotgun (WGS) entry which is preliminary data.</text>
</comment>
<evidence type="ECO:0000313" key="2">
    <source>
        <dbReference type="Proteomes" id="UP000680304"/>
    </source>
</evidence>
<dbReference type="Pfam" id="PF09960">
    <property type="entry name" value="DUF2194"/>
    <property type="match status" value="1"/>
</dbReference>
<dbReference type="InterPro" id="IPR011330">
    <property type="entry name" value="Glyco_hydro/deAcase_b/a-brl"/>
</dbReference>
<keyword evidence="2" id="KW-1185">Reference proteome</keyword>
<dbReference type="InterPro" id="IPR018695">
    <property type="entry name" value="DUF2194"/>
</dbReference>